<keyword evidence="5" id="KW-0281">Fimbrium</keyword>
<evidence type="ECO:0000256" key="10">
    <source>
        <dbReference type="SAM" id="SignalP"/>
    </source>
</evidence>
<gene>
    <name evidence="11" type="ORF">MMAD_02160</name>
</gene>
<reference evidence="11 12" key="1">
    <citation type="journal article" date="2019" name="Emerg. Microbes Infect.">
        <title>Comprehensive subspecies identification of 175 nontuberculous mycobacteria species based on 7547 genomic profiles.</title>
        <authorList>
            <person name="Matsumoto Y."/>
            <person name="Kinjo T."/>
            <person name="Motooka D."/>
            <person name="Nabeya D."/>
            <person name="Jung N."/>
            <person name="Uechi K."/>
            <person name="Horii T."/>
            <person name="Iida T."/>
            <person name="Fujita J."/>
            <person name="Nakamura S."/>
        </authorList>
    </citation>
    <scope>NUCLEOTIDE SEQUENCE [LARGE SCALE GENOMIC DNA]</scope>
    <source>
        <strain evidence="11 12">JCM 13574</strain>
    </source>
</reference>
<dbReference type="Proteomes" id="UP000466517">
    <property type="component" value="Chromosome"/>
</dbReference>
<comment type="subcellular location">
    <subcellularLocation>
        <location evidence="1">Fimbrium</location>
    </subcellularLocation>
</comment>
<dbReference type="Pfam" id="PF26380">
    <property type="entry name" value="Pilin_Mycobact"/>
    <property type="match status" value="1"/>
</dbReference>
<dbReference type="AlphaFoldDB" id="A0A7I7XBC8"/>
<comment type="similarity">
    <text evidence="6">Belongs to the mycobacterial pilin family.</text>
</comment>
<name>A0A7I7XBC8_9MYCO</name>
<evidence type="ECO:0000256" key="2">
    <source>
        <dbReference type="ARBA" id="ARBA00018586"/>
    </source>
</evidence>
<dbReference type="EMBL" id="AP022610">
    <property type="protein sequence ID" value="BBZ25921.1"/>
    <property type="molecule type" value="Genomic_DNA"/>
</dbReference>
<protein>
    <recommendedName>
        <fullName evidence="2">Pilin</fullName>
    </recommendedName>
    <alternativeName>
        <fullName evidence="8">Pili structural subunit</fullName>
    </alternativeName>
</protein>
<feature type="region of interest" description="Disordered" evidence="9">
    <location>
        <begin position="59"/>
        <end position="112"/>
    </location>
</feature>
<dbReference type="KEGG" id="mmag:MMAD_02160"/>
<keyword evidence="3 10" id="KW-0732">Signal</keyword>
<feature type="signal peptide" evidence="10">
    <location>
        <begin position="1"/>
        <end position="29"/>
    </location>
</feature>
<organism evidence="11 12">
    <name type="scientific">Mycolicibacterium madagascariense</name>
    <dbReference type="NCBI Taxonomy" id="212765"/>
    <lineage>
        <taxon>Bacteria</taxon>
        <taxon>Bacillati</taxon>
        <taxon>Actinomycetota</taxon>
        <taxon>Actinomycetes</taxon>
        <taxon>Mycobacteriales</taxon>
        <taxon>Mycobacteriaceae</taxon>
        <taxon>Mycolicibacterium</taxon>
    </lineage>
</organism>
<evidence type="ECO:0000256" key="5">
    <source>
        <dbReference type="ARBA" id="ARBA00023263"/>
    </source>
</evidence>
<accession>A0A7I7XBC8</accession>
<keyword evidence="12" id="KW-1185">Reference proteome</keyword>
<evidence type="ECO:0000313" key="11">
    <source>
        <dbReference type="EMBL" id="BBZ25921.1"/>
    </source>
</evidence>
<evidence type="ECO:0000256" key="6">
    <source>
        <dbReference type="ARBA" id="ARBA00093784"/>
    </source>
</evidence>
<comment type="subunit">
    <text evidence="7">Forms a homomer composed of subunits assembled in a large structure.</text>
</comment>
<feature type="compositionally biased region" description="Basic and acidic residues" evidence="9">
    <location>
        <begin position="59"/>
        <end position="76"/>
    </location>
</feature>
<evidence type="ECO:0000256" key="3">
    <source>
        <dbReference type="ARBA" id="ARBA00022729"/>
    </source>
</evidence>
<proteinExistence type="inferred from homology"/>
<keyword evidence="4" id="KW-0130">Cell adhesion</keyword>
<sequence length="128" mass="13420">MRTSLAGLGAAALLAGAASFGLITGTAQAAPGFIPEYHWCPGQDFDPAWGPNWDPGTCHDDFHRDRDGDFHGDDYHGGPPDFRGGPPPPDHAAPGNYYIPPGYTGPPPPPGGWQAPPFCVPFVTCPPT</sequence>
<evidence type="ECO:0000256" key="9">
    <source>
        <dbReference type="SAM" id="MobiDB-lite"/>
    </source>
</evidence>
<evidence type="ECO:0000256" key="4">
    <source>
        <dbReference type="ARBA" id="ARBA00022889"/>
    </source>
</evidence>
<evidence type="ECO:0000313" key="12">
    <source>
        <dbReference type="Proteomes" id="UP000466517"/>
    </source>
</evidence>
<feature type="compositionally biased region" description="Low complexity" evidence="9">
    <location>
        <begin position="92"/>
        <end position="102"/>
    </location>
</feature>
<evidence type="ECO:0000256" key="8">
    <source>
        <dbReference type="ARBA" id="ARBA00093801"/>
    </source>
</evidence>
<evidence type="ECO:0000256" key="1">
    <source>
        <dbReference type="ARBA" id="ARBA00004561"/>
    </source>
</evidence>
<evidence type="ECO:0000256" key="7">
    <source>
        <dbReference type="ARBA" id="ARBA00093787"/>
    </source>
</evidence>
<feature type="chain" id="PRO_5029651252" description="Pilin" evidence="10">
    <location>
        <begin position="30"/>
        <end position="128"/>
    </location>
</feature>
<dbReference type="InterPro" id="IPR058759">
    <property type="entry name" value="Pilin_mycobact"/>
</dbReference>